<dbReference type="InterPro" id="IPR021139">
    <property type="entry name" value="NYN"/>
</dbReference>
<comment type="caution">
    <text evidence="3">The sequence shown here is derived from an EMBL/GenBank/DDBJ whole genome shotgun (WGS) entry which is preliminary data.</text>
</comment>
<dbReference type="GO" id="GO:0005777">
    <property type="term" value="C:peroxisome"/>
    <property type="evidence" value="ECO:0007669"/>
    <property type="project" value="InterPro"/>
</dbReference>
<dbReference type="Proteomes" id="UP000516437">
    <property type="component" value="Chromosome 6"/>
</dbReference>
<feature type="compositionally biased region" description="Polar residues" evidence="1">
    <location>
        <begin position="493"/>
        <end position="504"/>
    </location>
</feature>
<dbReference type="EMBL" id="RXIC02000024">
    <property type="protein sequence ID" value="KAB1210323.1"/>
    <property type="molecule type" value="Genomic_DNA"/>
</dbReference>
<protein>
    <submittedName>
        <fullName evidence="3">Meiosis arrest female protein 1</fullName>
    </submittedName>
</protein>
<dbReference type="EMBL" id="RXIC02000024">
    <property type="protein sequence ID" value="KAB1210320.1"/>
    <property type="molecule type" value="Genomic_DNA"/>
</dbReference>
<evidence type="ECO:0000313" key="6">
    <source>
        <dbReference type="Proteomes" id="UP000516437"/>
    </source>
</evidence>
<dbReference type="EMBL" id="RXIC02000023">
    <property type="protein sequence ID" value="KAB1212075.1"/>
    <property type="molecule type" value="Genomic_DNA"/>
</dbReference>
<feature type="region of interest" description="Disordered" evidence="1">
    <location>
        <begin position="474"/>
        <end position="513"/>
    </location>
</feature>
<dbReference type="InterPro" id="IPR025677">
    <property type="entry name" value="OST-HTH-assoc_dom"/>
</dbReference>
<evidence type="ECO:0000313" key="4">
    <source>
        <dbReference type="EMBL" id="KAB1210323.1"/>
    </source>
</evidence>
<reference evidence="3" key="1">
    <citation type="submission" date="2018-07" db="EMBL/GenBank/DDBJ databases">
        <authorList>
            <person name="Gao Z.-S."/>
            <person name="Jia H.-M."/>
            <person name="Jia H.-J."/>
            <person name="Cai Q.-L."/>
            <person name="Wang Y."/>
            <person name="Zhao H.-B."/>
        </authorList>
    </citation>
    <scope>NUCLEOTIDE SEQUENCE</scope>
    <source>
        <tissue evidence="3">Leaves</tissue>
    </source>
</reference>
<dbReference type="AlphaFoldDB" id="A0A6A1VGX1"/>
<dbReference type="Gene3D" id="3.30.420.610">
    <property type="entry name" value="LOTUS domain-like"/>
    <property type="match status" value="2"/>
</dbReference>
<dbReference type="PANTHER" id="PTHR14379">
    <property type="entry name" value="LIMKAIN B LKAP"/>
    <property type="match status" value="1"/>
</dbReference>
<feature type="region of interest" description="Disordered" evidence="1">
    <location>
        <begin position="906"/>
        <end position="997"/>
    </location>
</feature>
<proteinExistence type="predicted"/>
<gene>
    <name evidence="5" type="ORF">CJ030_MR5G024647</name>
    <name evidence="4" type="ORF">CJ030_MR6G024170</name>
    <name evidence="3" type="ORF">CJ030_MR6G024173</name>
</gene>
<evidence type="ECO:0000256" key="1">
    <source>
        <dbReference type="SAM" id="MobiDB-lite"/>
    </source>
</evidence>
<feature type="region of interest" description="Disordered" evidence="1">
    <location>
        <begin position="372"/>
        <end position="432"/>
    </location>
</feature>
<dbReference type="PROSITE" id="PS51644">
    <property type="entry name" value="HTH_OST"/>
    <property type="match status" value="2"/>
</dbReference>
<keyword evidence="6" id="KW-1185">Reference proteome</keyword>
<evidence type="ECO:0000313" key="5">
    <source>
        <dbReference type="EMBL" id="KAB1212075.1"/>
    </source>
</evidence>
<organism evidence="3 6">
    <name type="scientific">Morella rubra</name>
    <name type="common">Chinese bayberry</name>
    <dbReference type="NCBI Taxonomy" id="262757"/>
    <lineage>
        <taxon>Eukaryota</taxon>
        <taxon>Viridiplantae</taxon>
        <taxon>Streptophyta</taxon>
        <taxon>Embryophyta</taxon>
        <taxon>Tracheophyta</taxon>
        <taxon>Spermatophyta</taxon>
        <taxon>Magnoliopsida</taxon>
        <taxon>eudicotyledons</taxon>
        <taxon>Gunneridae</taxon>
        <taxon>Pentapetalae</taxon>
        <taxon>rosids</taxon>
        <taxon>fabids</taxon>
        <taxon>Fagales</taxon>
        <taxon>Myricaceae</taxon>
        <taxon>Morella</taxon>
    </lineage>
</organism>
<dbReference type="Proteomes" id="UP000516437">
    <property type="component" value="Chromosome 5"/>
</dbReference>
<feature type="domain" description="HTH OST-type" evidence="2">
    <location>
        <begin position="822"/>
        <end position="897"/>
    </location>
</feature>
<feature type="compositionally biased region" description="Basic and acidic residues" evidence="1">
    <location>
        <begin position="474"/>
        <end position="488"/>
    </location>
</feature>
<name>A0A6A1VGX1_9ROSI</name>
<evidence type="ECO:0000259" key="2">
    <source>
        <dbReference type="PROSITE" id="PS51644"/>
    </source>
</evidence>
<dbReference type="Pfam" id="PF12872">
    <property type="entry name" value="OST-HTH"/>
    <property type="match status" value="2"/>
</dbReference>
<dbReference type="PANTHER" id="PTHR14379:SF6">
    <property type="entry name" value="EMB|CAB71880.1"/>
    <property type="match status" value="1"/>
</dbReference>
<reference evidence="3 6" key="2">
    <citation type="journal article" date="2019" name="Plant Biotechnol. J.">
        <title>The red bayberry genome and genetic basis of sex determination.</title>
        <authorList>
            <person name="Jia H.M."/>
            <person name="Jia H.J."/>
            <person name="Cai Q.L."/>
            <person name="Wang Y."/>
            <person name="Zhao H.B."/>
            <person name="Yang W.F."/>
            <person name="Wang G.Y."/>
            <person name="Li Y.H."/>
            <person name="Zhan D.L."/>
            <person name="Shen Y.T."/>
            <person name="Niu Q.F."/>
            <person name="Chang L."/>
            <person name="Qiu J."/>
            <person name="Zhao L."/>
            <person name="Xie H.B."/>
            <person name="Fu W.Y."/>
            <person name="Jin J."/>
            <person name="Li X.W."/>
            <person name="Jiao Y."/>
            <person name="Zhou C.C."/>
            <person name="Tu T."/>
            <person name="Chai C.Y."/>
            <person name="Gao J.L."/>
            <person name="Fan L.J."/>
            <person name="van de Weg E."/>
            <person name="Wang J.Y."/>
            <person name="Gao Z.S."/>
        </authorList>
    </citation>
    <scope>NUCLEOTIDE SEQUENCE [LARGE SCALE GENOMIC DNA]</scope>
    <source>
        <tissue evidence="3">Leaves</tissue>
    </source>
</reference>
<dbReference type="Pfam" id="PF14418">
    <property type="entry name" value="OHA"/>
    <property type="match status" value="1"/>
</dbReference>
<evidence type="ECO:0000313" key="3">
    <source>
        <dbReference type="EMBL" id="KAB1210320.1"/>
    </source>
</evidence>
<reference evidence="3" key="3">
    <citation type="submission" date="2019-09" db="EMBL/GenBank/DDBJ databases">
        <authorList>
            <person name="Gao Z."/>
        </authorList>
    </citation>
    <scope>NUCLEOTIDE SEQUENCE</scope>
    <source>
        <tissue evidence="3">Leaves</tissue>
    </source>
</reference>
<dbReference type="CDD" id="cd08824">
    <property type="entry name" value="LOTUS"/>
    <property type="match status" value="2"/>
</dbReference>
<dbReference type="InterPro" id="IPR024768">
    <property type="entry name" value="Marf1"/>
</dbReference>
<dbReference type="CDD" id="cd10910">
    <property type="entry name" value="PIN_limkain_b1_N_like"/>
    <property type="match status" value="1"/>
</dbReference>
<accession>A0A6A1VGX1</accession>
<feature type="compositionally biased region" description="Basic and acidic residues" evidence="1">
    <location>
        <begin position="957"/>
        <end position="969"/>
    </location>
</feature>
<dbReference type="GO" id="GO:0010468">
    <property type="term" value="P:regulation of gene expression"/>
    <property type="evidence" value="ECO:0007669"/>
    <property type="project" value="InterPro"/>
</dbReference>
<feature type="domain" description="HTH OST-type" evidence="2">
    <location>
        <begin position="262"/>
        <end position="334"/>
    </location>
</feature>
<dbReference type="GO" id="GO:0004540">
    <property type="term" value="F:RNA nuclease activity"/>
    <property type="evidence" value="ECO:0007669"/>
    <property type="project" value="InterPro"/>
</dbReference>
<dbReference type="Gene3D" id="3.40.50.1010">
    <property type="entry name" value="5'-nuclease"/>
    <property type="match status" value="1"/>
</dbReference>
<dbReference type="Pfam" id="PF01936">
    <property type="entry name" value="NYN"/>
    <property type="match status" value="1"/>
</dbReference>
<sequence>MRPQLSPRTLLFCTFRSFSSSLLSSPLLQISDFATCLHYSSHSVHSGRRQEEESRNVRVSVWWDFENCNLPAGVNVFKVAQMITTAVRSNGVKGPVTITAFGDVLQLSRAKQEALSSTGINITHVPHGGKNSADRSLLVDLMYWVSQNPPPAHLFLISGDRDFASILHRLRMNNYNILLASPESAPGVLCSAASIMWQWDSLIRGEHLTGKHFNQPPDGPYNSWYGHSKVPLEDPFLLIEQPACSRAEDTPEAVSDSKPRAVPKILMKLIRSILNSHPEGISITELRSELGKSNLSIDKDFYGYKKFSRFLLSMPQILKLQPEVDGQFVVRGITPKTPEPFESTVAVSTGPASNNGFCDLSATSKSNDELRASTGAVNGEPSFPTYSKSNVKGPLKGLQEPSPLGRSIGGAGDEKSAVASSPEINSEALRQHSPLDEKVVEQLKEGHSPPAVKQDSGSEVGFFKRVFRKWFGRSDGDSMKNESQRIPEKCSTPGATSSSCVSSEGKSRDIDTPVNDSKIAKINKFPKSTSLDVNPICMVACSSANEESAIDSKTATSSEAYGDKSRTSYPICNVACSSANEESAIDNKTATSSEAYGDKSRTLHPICKVACSSANEESAIDSKIATSSEAYGDKSRTSPGFFNRMVNWYKIWRSNTKSDILSDQSRENMDQMSSRTEKHKLFSNDSFWSDMESFMGTPNGSVMISQSRTREQLAQNLQKEGPPALKSLSEIDLLHLVDLLISEVKWVEECHGQTSPFKLTWPAGKSSLAQSRSSNGLSSIFLNKTSLSSEPDGERKYQNISHAGVSPHVINRKPSVRSRSDILADCQKLLNEILKDYPEGYNMGYFRKIFLKRYGYPLDIQKLGYLTLVSLLQTMPGVKIESNYIFPSGKASVSSGLEIAVPHSVENHTGHSVANSDSELSDSAKKDDDSDSPWEELGPIANTSFTRNEMVSVSRSKGAEQLKRQKYPDYEPSFSDDDSSDSEEISTLSGREGQGKRINEGDSSLLLILDSWYSTKEGDNRKSNLQNVDGLKQSAHSAVGINGETSMGKYERKQRPQKIYSFVSDPVENNKDKLLDGILGTLKKTGESSVQG</sequence>
<feature type="compositionally biased region" description="Acidic residues" evidence="1">
    <location>
        <begin position="974"/>
        <end position="984"/>
    </location>
</feature>
<dbReference type="OrthoDB" id="549353at2759"/>
<dbReference type="InterPro" id="IPR041966">
    <property type="entry name" value="LOTUS-like"/>
</dbReference>
<dbReference type="InterPro" id="IPR025605">
    <property type="entry name" value="OST-HTH/LOTUS_dom"/>
</dbReference>
<feature type="compositionally biased region" description="Polar residues" evidence="1">
    <location>
        <begin position="941"/>
        <end position="955"/>
    </location>
</feature>